<dbReference type="Proteomes" id="UP000887572">
    <property type="component" value="Unplaced"/>
</dbReference>
<dbReference type="InterPro" id="IPR003877">
    <property type="entry name" value="SPRY_dom"/>
</dbReference>
<evidence type="ECO:0000313" key="2">
    <source>
        <dbReference type="Proteomes" id="UP000887572"/>
    </source>
</evidence>
<keyword evidence="2" id="KW-1185">Reference proteome</keyword>
<dbReference type="SUPFAM" id="SSF49899">
    <property type="entry name" value="Concanavalin A-like lectins/glucanases"/>
    <property type="match status" value="1"/>
</dbReference>
<dbReference type="PANTHER" id="PTHR12864">
    <property type="entry name" value="RAN BINDING PROTEIN 9-RELATED"/>
    <property type="match status" value="1"/>
</dbReference>
<accession>A0A914I1F3</accession>
<dbReference type="InterPro" id="IPR001870">
    <property type="entry name" value="B30.2/SPRY"/>
</dbReference>
<dbReference type="InterPro" id="IPR043136">
    <property type="entry name" value="B30.2/SPRY_sf"/>
</dbReference>
<reference evidence="3" key="1">
    <citation type="submission" date="2022-11" db="UniProtKB">
        <authorList>
            <consortium name="WormBaseParasite"/>
        </authorList>
    </citation>
    <scope>IDENTIFICATION</scope>
</reference>
<dbReference type="CDD" id="cd12885">
    <property type="entry name" value="SPRY_RanBP_like"/>
    <property type="match status" value="1"/>
</dbReference>
<dbReference type="WBParaSite" id="Gr19_v10_g5996.t1">
    <property type="protein sequence ID" value="Gr19_v10_g5996.t1"/>
    <property type="gene ID" value="Gr19_v10_g5996"/>
</dbReference>
<evidence type="ECO:0000259" key="1">
    <source>
        <dbReference type="PROSITE" id="PS50188"/>
    </source>
</evidence>
<feature type="domain" description="B30.2/SPRY" evidence="1">
    <location>
        <begin position="1"/>
        <end position="156"/>
    </location>
</feature>
<protein>
    <submittedName>
        <fullName evidence="3">B30.2/SPRY domain-containing protein</fullName>
    </submittedName>
</protein>
<dbReference type="SMART" id="SM00449">
    <property type="entry name" value="SPRY"/>
    <property type="match status" value="1"/>
</dbReference>
<sequence length="163" mass="17814">MTSPAPNEGFPSMVWSSVRAEKRMLGNPYFEVKIAEKKGDISIGFATKRMPLDNMVGAYEGTYGYESDGILWGHEVEGCDHSRSGRPYIGRKPSFGVGDVVGCGVNLKNRQILYTKNGKRLDTAGLRVDFAAALFPCVTLDKPGDKIEANFGPNFQFNIADGI</sequence>
<evidence type="ECO:0000313" key="3">
    <source>
        <dbReference type="WBParaSite" id="Gr19_v10_g5996.t1"/>
    </source>
</evidence>
<dbReference type="InterPro" id="IPR044736">
    <property type="entry name" value="Gid1/RanBPM/SPLA_SPRY"/>
</dbReference>
<organism evidence="2 3">
    <name type="scientific">Globodera rostochiensis</name>
    <name type="common">Golden nematode worm</name>
    <name type="synonym">Heterodera rostochiensis</name>
    <dbReference type="NCBI Taxonomy" id="31243"/>
    <lineage>
        <taxon>Eukaryota</taxon>
        <taxon>Metazoa</taxon>
        <taxon>Ecdysozoa</taxon>
        <taxon>Nematoda</taxon>
        <taxon>Chromadorea</taxon>
        <taxon>Rhabditida</taxon>
        <taxon>Tylenchina</taxon>
        <taxon>Tylenchomorpha</taxon>
        <taxon>Tylenchoidea</taxon>
        <taxon>Heteroderidae</taxon>
        <taxon>Heteroderinae</taxon>
        <taxon>Globodera</taxon>
    </lineage>
</organism>
<dbReference type="Gene3D" id="2.60.120.920">
    <property type="match status" value="1"/>
</dbReference>
<dbReference type="Pfam" id="PF00622">
    <property type="entry name" value="SPRY"/>
    <property type="match status" value="1"/>
</dbReference>
<dbReference type="AlphaFoldDB" id="A0A914I1F3"/>
<name>A0A914I1F3_GLORO</name>
<dbReference type="PROSITE" id="PS50188">
    <property type="entry name" value="B302_SPRY"/>
    <property type="match status" value="1"/>
</dbReference>
<dbReference type="InterPro" id="IPR050618">
    <property type="entry name" value="Ubq-SigPath_Reg"/>
</dbReference>
<proteinExistence type="predicted"/>
<dbReference type="InterPro" id="IPR013320">
    <property type="entry name" value="ConA-like_dom_sf"/>
</dbReference>